<sequence length="57" mass="6012">MKQIIVLAAFIALGIFIAGIVMGFKDDVKGIGEKSSKAITNISNSMTADSNVVTRLI</sequence>
<dbReference type="Proteomes" id="UP000463883">
    <property type="component" value="Chromosome"/>
</dbReference>
<accession>A0A6P1MQB0</accession>
<dbReference type="KEGG" id="amic:Ami3637_13100"/>
<evidence type="ECO:0000313" key="2">
    <source>
        <dbReference type="Proteomes" id="UP000463883"/>
    </source>
</evidence>
<reference evidence="1 2" key="1">
    <citation type="submission" date="2020-01" db="EMBL/GenBank/DDBJ databases">
        <title>Genomic analysis of Aminipila sp. CBA3637.</title>
        <authorList>
            <person name="Kim Y.B."/>
            <person name="Roh S.W."/>
        </authorList>
    </citation>
    <scope>NUCLEOTIDE SEQUENCE [LARGE SCALE GENOMIC DNA]</scope>
    <source>
        <strain evidence="1 2">CBA3637</strain>
    </source>
</reference>
<dbReference type="RefSeq" id="WP_162362951.1">
    <property type="nucleotide sequence ID" value="NZ_CP047591.1"/>
</dbReference>
<protein>
    <submittedName>
        <fullName evidence="1">Uncharacterized protein</fullName>
    </submittedName>
</protein>
<proteinExistence type="predicted"/>
<dbReference type="EMBL" id="CP047591">
    <property type="protein sequence ID" value="QHI73185.1"/>
    <property type="molecule type" value="Genomic_DNA"/>
</dbReference>
<keyword evidence="2" id="KW-1185">Reference proteome</keyword>
<gene>
    <name evidence="1" type="ORF">Ami3637_13100</name>
</gene>
<dbReference type="AlphaFoldDB" id="A0A6P1MQB0"/>
<evidence type="ECO:0000313" key="1">
    <source>
        <dbReference type="EMBL" id="QHI73185.1"/>
    </source>
</evidence>
<name>A0A6P1MQB0_9FIRM</name>
<organism evidence="1 2">
    <name type="scientific">Aminipila terrae</name>
    <dbReference type="NCBI Taxonomy" id="2697030"/>
    <lineage>
        <taxon>Bacteria</taxon>
        <taxon>Bacillati</taxon>
        <taxon>Bacillota</taxon>
        <taxon>Clostridia</taxon>
        <taxon>Peptostreptococcales</taxon>
        <taxon>Anaerovoracaceae</taxon>
        <taxon>Aminipila</taxon>
    </lineage>
</organism>